<feature type="region of interest" description="Disordered" evidence="2">
    <location>
        <begin position="1"/>
        <end position="74"/>
    </location>
</feature>
<feature type="compositionally biased region" description="Polar residues" evidence="2">
    <location>
        <begin position="65"/>
        <end position="74"/>
    </location>
</feature>
<evidence type="ECO:0000256" key="2">
    <source>
        <dbReference type="SAM" id="MobiDB-lite"/>
    </source>
</evidence>
<dbReference type="EMBL" id="VFQX01000058">
    <property type="protein sequence ID" value="KAF0973876.1"/>
    <property type="molecule type" value="Genomic_DNA"/>
</dbReference>
<keyword evidence="1" id="KW-0175">Coiled coil</keyword>
<evidence type="ECO:0000313" key="4">
    <source>
        <dbReference type="Proteomes" id="UP000444721"/>
    </source>
</evidence>
<sequence>MKLSLNMGALAASKQSEEKTSSQQPPTSEDESVSSYSSDQESERESTRNSSNRMDTSADEAPKIQQPSPLLQKRPSFSLNLKGIGNNAITDSSNSILPKGHEIEDDDLKETTGSRDRSVNPSSSSLPKFNLQMTSLPVSDNASSANSLAKGESILQVPVDLIVPNLCTVNLNSSQNIESVLSQIESDLNPIKREDLELFILKPVTSIEDIKDANSLVCKTKQMTFNVATLSSLSKQNQELRVKHDKTSTALLNLSKENEEMRARIEELEKQKEDARKLVEQLQNQLKTLTQNIQN</sequence>
<dbReference type="VEuPathDB" id="AmoebaDB:NF0088930"/>
<dbReference type="OrthoDB" id="10422529at2759"/>
<keyword evidence="4" id="KW-1185">Reference proteome</keyword>
<dbReference type="GeneID" id="68114481"/>
<comment type="caution">
    <text evidence="3">The sequence shown here is derived from an EMBL/GenBank/DDBJ whole genome shotgun (WGS) entry which is preliminary data.</text>
</comment>
<evidence type="ECO:0000313" key="3">
    <source>
        <dbReference type="EMBL" id="KAF0973876.1"/>
    </source>
</evidence>
<name>A0A6A5BGR6_NAEFO</name>
<dbReference type="VEuPathDB" id="AmoebaDB:NfTy_009900"/>
<dbReference type="Proteomes" id="UP000444721">
    <property type="component" value="Unassembled WGS sequence"/>
</dbReference>
<feature type="coiled-coil region" evidence="1">
    <location>
        <begin position="251"/>
        <end position="292"/>
    </location>
</feature>
<dbReference type="VEuPathDB" id="AmoebaDB:FDP41_007263"/>
<organism evidence="3 4">
    <name type="scientific">Naegleria fowleri</name>
    <name type="common">Brain eating amoeba</name>
    <dbReference type="NCBI Taxonomy" id="5763"/>
    <lineage>
        <taxon>Eukaryota</taxon>
        <taxon>Discoba</taxon>
        <taxon>Heterolobosea</taxon>
        <taxon>Tetramitia</taxon>
        <taxon>Eutetramitia</taxon>
        <taxon>Vahlkampfiidae</taxon>
        <taxon>Naegleria</taxon>
    </lineage>
</organism>
<gene>
    <name evidence="3" type="ORF">FDP41_007263</name>
</gene>
<accession>A0A6A5BGR6</accession>
<dbReference type="AlphaFoldDB" id="A0A6A5BGR6"/>
<dbReference type="RefSeq" id="XP_044558589.1">
    <property type="nucleotide sequence ID" value="XM_044710989.1"/>
</dbReference>
<reference evidence="3 4" key="1">
    <citation type="journal article" date="2019" name="Sci. Rep.">
        <title>Nanopore sequencing improves the draft genome of the human pathogenic amoeba Naegleria fowleri.</title>
        <authorList>
            <person name="Liechti N."/>
            <person name="Schurch N."/>
            <person name="Bruggmann R."/>
            <person name="Wittwer M."/>
        </authorList>
    </citation>
    <scope>NUCLEOTIDE SEQUENCE [LARGE SCALE GENOMIC DNA]</scope>
    <source>
        <strain evidence="3 4">ATCC 30894</strain>
    </source>
</reference>
<proteinExistence type="predicted"/>
<feature type="region of interest" description="Disordered" evidence="2">
    <location>
        <begin position="88"/>
        <end position="130"/>
    </location>
</feature>
<evidence type="ECO:0000256" key="1">
    <source>
        <dbReference type="SAM" id="Coils"/>
    </source>
</evidence>
<feature type="compositionally biased region" description="Basic and acidic residues" evidence="2">
    <location>
        <begin position="109"/>
        <end position="118"/>
    </location>
</feature>
<protein>
    <submittedName>
        <fullName evidence="3">Uncharacterized protein</fullName>
    </submittedName>
</protein>